<dbReference type="EMBL" id="CP035108">
    <property type="protein sequence ID" value="QAR33722.1"/>
    <property type="molecule type" value="Genomic_DNA"/>
</dbReference>
<accession>A0A3R5UYQ3</accession>
<dbReference type="PRINTS" id="PR00125">
    <property type="entry name" value="ATPASEDELTA"/>
</dbReference>
<dbReference type="InterPro" id="IPR026015">
    <property type="entry name" value="ATP_synth_OSCP/delta_N_sf"/>
</dbReference>
<comment type="similarity">
    <text evidence="7">Belongs to the ATPase delta chain family.</text>
</comment>
<dbReference type="PANTHER" id="PTHR11910">
    <property type="entry name" value="ATP SYNTHASE DELTA CHAIN"/>
    <property type="match status" value="1"/>
</dbReference>
<dbReference type="Gene3D" id="1.10.520.20">
    <property type="entry name" value="N-terminal domain of the delta subunit of the F1F0-ATP synthase"/>
    <property type="match status" value="1"/>
</dbReference>
<dbReference type="InterPro" id="IPR000711">
    <property type="entry name" value="ATPase_OSCP/dsu"/>
</dbReference>
<keyword evidence="7" id="KW-1003">Cell membrane</keyword>
<keyword evidence="9" id="KW-1185">Reference proteome</keyword>
<proteinExistence type="inferred from homology"/>
<comment type="subcellular location">
    <subcellularLocation>
        <location evidence="7">Cell membrane</location>
        <topology evidence="7">Peripheral membrane protein</topology>
    </subcellularLocation>
    <subcellularLocation>
        <location evidence="1">Membrane</location>
    </subcellularLocation>
</comment>
<keyword evidence="3 7" id="KW-0375">Hydrogen ion transport</keyword>
<dbReference type="AlphaFoldDB" id="A0A3R5UYQ3"/>
<organism evidence="8 9">
    <name type="scientific">Geovibrio thiophilus</name>
    <dbReference type="NCBI Taxonomy" id="139438"/>
    <lineage>
        <taxon>Bacteria</taxon>
        <taxon>Pseudomonadati</taxon>
        <taxon>Deferribacterota</taxon>
        <taxon>Deferribacteres</taxon>
        <taxon>Deferribacterales</taxon>
        <taxon>Geovibrionaceae</taxon>
        <taxon>Geovibrio</taxon>
    </lineage>
</organism>
<comment type="function">
    <text evidence="7">This protein is part of the stalk that links CF(0) to CF(1). It either transmits conformational changes from CF(0) to CF(1) or is implicated in proton conduction.</text>
</comment>
<gene>
    <name evidence="7 8" type="primary">atpH</name>
    <name evidence="8" type="ORF">EP073_10000</name>
</gene>
<evidence type="ECO:0000256" key="3">
    <source>
        <dbReference type="ARBA" id="ARBA00022781"/>
    </source>
</evidence>
<comment type="function">
    <text evidence="7">F(1)F(0) ATP synthase produces ATP from ADP in the presence of a proton or sodium gradient. F-type ATPases consist of two structural domains, F(1) containing the extramembraneous catalytic core and F(0) containing the membrane proton channel, linked together by a central stalk and a peripheral stalk. During catalysis, ATP synthesis in the catalytic domain of F(1) is coupled via a rotary mechanism of the central stalk subunits to proton translocation.</text>
</comment>
<keyword evidence="2 7" id="KW-0813">Transport</keyword>
<evidence type="ECO:0000313" key="8">
    <source>
        <dbReference type="EMBL" id="QAR33722.1"/>
    </source>
</evidence>
<keyword evidence="6 7" id="KW-0066">ATP synthesis</keyword>
<keyword evidence="5 7" id="KW-0472">Membrane</keyword>
<dbReference type="SUPFAM" id="SSF47928">
    <property type="entry name" value="N-terminal domain of the delta subunit of the F1F0-ATP synthase"/>
    <property type="match status" value="1"/>
</dbReference>
<reference evidence="8 9" key="1">
    <citation type="submission" date="2019-01" db="EMBL/GenBank/DDBJ databases">
        <title>Geovibrio thiophilus DSM 11263, complete genome.</title>
        <authorList>
            <person name="Spring S."/>
            <person name="Bunk B."/>
            <person name="Sproer C."/>
        </authorList>
    </citation>
    <scope>NUCLEOTIDE SEQUENCE [LARGE SCALE GENOMIC DNA]</scope>
    <source>
        <strain evidence="8 9">DSM 11263</strain>
    </source>
</reference>
<dbReference type="KEGG" id="gtl:EP073_10000"/>
<keyword evidence="7" id="KW-0139">CF(1)</keyword>
<dbReference type="GO" id="GO:0016787">
    <property type="term" value="F:hydrolase activity"/>
    <property type="evidence" value="ECO:0007669"/>
    <property type="project" value="UniProtKB-KW"/>
</dbReference>
<protein>
    <recommendedName>
        <fullName evidence="7">ATP synthase subunit delta</fullName>
    </recommendedName>
    <alternativeName>
        <fullName evidence="7">ATP synthase F(1) sector subunit delta</fullName>
    </alternativeName>
    <alternativeName>
        <fullName evidence="7">F-type ATPase subunit delta</fullName>
        <shortName evidence="7">F-ATPase subunit delta</shortName>
    </alternativeName>
</protein>
<dbReference type="OrthoDB" id="9802471at2"/>
<dbReference type="GO" id="GO:0005886">
    <property type="term" value="C:plasma membrane"/>
    <property type="evidence" value="ECO:0007669"/>
    <property type="project" value="UniProtKB-SubCell"/>
</dbReference>
<dbReference type="NCBIfam" id="TIGR01145">
    <property type="entry name" value="ATP_synt_delta"/>
    <property type="match status" value="1"/>
</dbReference>
<keyword evidence="8" id="KW-0378">Hydrolase</keyword>
<sequence length="184" mass="19813">MRGDQVRTQVAARRYASALYEEARAAGSISSVIEKLDAVTSLADDSKDFGVFVKNPVISKEDKAAVISRLNDKGMLDKFTGSFLVMLAMKNRLELLDEITGYLKTLAMEEKGEAVAEVTSAAELNAEAVKNLEEALSKITGKKITAVVTVDKSILGGVVAKIGSTLYDASIKGQINKIRDRLIS</sequence>
<dbReference type="Proteomes" id="UP000287502">
    <property type="component" value="Chromosome"/>
</dbReference>
<evidence type="ECO:0000256" key="6">
    <source>
        <dbReference type="ARBA" id="ARBA00023310"/>
    </source>
</evidence>
<evidence type="ECO:0000256" key="7">
    <source>
        <dbReference type="HAMAP-Rule" id="MF_01416"/>
    </source>
</evidence>
<dbReference type="GO" id="GO:0046933">
    <property type="term" value="F:proton-transporting ATP synthase activity, rotational mechanism"/>
    <property type="evidence" value="ECO:0007669"/>
    <property type="project" value="UniProtKB-UniRule"/>
</dbReference>
<keyword evidence="4 7" id="KW-0406">Ion transport</keyword>
<dbReference type="HAMAP" id="MF_01416">
    <property type="entry name" value="ATP_synth_delta_bact"/>
    <property type="match status" value="1"/>
</dbReference>
<evidence type="ECO:0000313" key="9">
    <source>
        <dbReference type="Proteomes" id="UP000287502"/>
    </source>
</evidence>
<dbReference type="GO" id="GO:0045259">
    <property type="term" value="C:proton-transporting ATP synthase complex"/>
    <property type="evidence" value="ECO:0007669"/>
    <property type="project" value="UniProtKB-KW"/>
</dbReference>
<evidence type="ECO:0000256" key="2">
    <source>
        <dbReference type="ARBA" id="ARBA00022448"/>
    </source>
</evidence>
<dbReference type="Pfam" id="PF00213">
    <property type="entry name" value="OSCP"/>
    <property type="match status" value="1"/>
</dbReference>
<name>A0A3R5UYQ3_9BACT</name>
<evidence type="ECO:0000256" key="1">
    <source>
        <dbReference type="ARBA" id="ARBA00004370"/>
    </source>
</evidence>
<evidence type="ECO:0000256" key="5">
    <source>
        <dbReference type="ARBA" id="ARBA00023136"/>
    </source>
</evidence>
<evidence type="ECO:0000256" key="4">
    <source>
        <dbReference type="ARBA" id="ARBA00023065"/>
    </source>
</evidence>